<evidence type="ECO:0000256" key="9">
    <source>
        <dbReference type="ARBA" id="ARBA00023125"/>
    </source>
</evidence>
<dbReference type="Pfam" id="PF00580">
    <property type="entry name" value="UvrD-helicase"/>
    <property type="match status" value="1"/>
</dbReference>
<evidence type="ECO:0000256" key="4">
    <source>
        <dbReference type="ARBA" id="ARBA00022763"/>
    </source>
</evidence>
<dbReference type="PANTHER" id="PTHR11070">
    <property type="entry name" value="UVRD / RECB / PCRA DNA HELICASE FAMILY MEMBER"/>
    <property type="match status" value="1"/>
</dbReference>
<evidence type="ECO:0000256" key="10">
    <source>
        <dbReference type="ARBA" id="ARBA00023204"/>
    </source>
</evidence>
<dbReference type="CDD" id="cd17932">
    <property type="entry name" value="DEXQc_UvrD"/>
    <property type="match status" value="1"/>
</dbReference>
<keyword evidence="2" id="KW-0540">Nuclease</keyword>
<dbReference type="Pfam" id="PF13361">
    <property type="entry name" value="UvrD_C"/>
    <property type="match status" value="2"/>
</dbReference>
<evidence type="ECO:0000256" key="5">
    <source>
        <dbReference type="ARBA" id="ARBA00022801"/>
    </source>
</evidence>
<dbReference type="PROSITE" id="PS51217">
    <property type="entry name" value="UVRD_HELICASE_CTER"/>
    <property type="match status" value="1"/>
</dbReference>
<keyword evidence="10" id="KW-0234">DNA repair</keyword>
<evidence type="ECO:0000256" key="11">
    <source>
        <dbReference type="ARBA" id="ARBA00023235"/>
    </source>
</evidence>
<evidence type="ECO:0000256" key="1">
    <source>
        <dbReference type="ARBA" id="ARBA00009922"/>
    </source>
</evidence>
<feature type="domain" description="UvrD-like helicase ATP-binding" evidence="16">
    <location>
        <begin position="10"/>
        <end position="306"/>
    </location>
</feature>
<dbReference type="InterPro" id="IPR027417">
    <property type="entry name" value="P-loop_NTPase"/>
</dbReference>
<evidence type="ECO:0000256" key="14">
    <source>
        <dbReference type="ARBA" id="ARBA00048988"/>
    </source>
</evidence>
<evidence type="ECO:0000256" key="2">
    <source>
        <dbReference type="ARBA" id="ARBA00022722"/>
    </source>
</evidence>
<comment type="caution">
    <text evidence="18">The sequence shown here is derived from an EMBL/GenBank/DDBJ whole genome shotgun (WGS) entry which is preliminary data.</text>
</comment>
<dbReference type="AlphaFoldDB" id="A0A8H2K6P0"/>
<name>A0A8H2K6P0_9MICO</name>
<dbReference type="GO" id="GO:0003677">
    <property type="term" value="F:DNA binding"/>
    <property type="evidence" value="ECO:0007669"/>
    <property type="project" value="UniProtKB-KW"/>
</dbReference>
<dbReference type="Gene3D" id="1.10.10.160">
    <property type="match status" value="1"/>
</dbReference>
<protein>
    <recommendedName>
        <fullName evidence="13">DNA 3'-5' helicase</fullName>
        <ecNumber evidence="13">5.6.2.4</ecNumber>
    </recommendedName>
</protein>
<evidence type="ECO:0000256" key="15">
    <source>
        <dbReference type="PROSITE-ProRule" id="PRU00560"/>
    </source>
</evidence>
<keyword evidence="7" id="KW-0269">Exonuclease</keyword>
<dbReference type="InterPro" id="IPR011604">
    <property type="entry name" value="PDDEXK-like_dom_sf"/>
</dbReference>
<dbReference type="PROSITE" id="PS51198">
    <property type="entry name" value="UVRD_HELICASE_ATP_BIND"/>
    <property type="match status" value="1"/>
</dbReference>
<evidence type="ECO:0000256" key="7">
    <source>
        <dbReference type="ARBA" id="ARBA00022839"/>
    </source>
</evidence>
<dbReference type="Pfam" id="PF12705">
    <property type="entry name" value="PDDEXK_1"/>
    <property type="match status" value="1"/>
</dbReference>
<dbReference type="GO" id="GO:0000725">
    <property type="term" value="P:recombinational repair"/>
    <property type="evidence" value="ECO:0007669"/>
    <property type="project" value="TreeGrafter"/>
</dbReference>
<dbReference type="GO" id="GO:0005524">
    <property type="term" value="F:ATP binding"/>
    <property type="evidence" value="ECO:0007669"/>
    <property type="project" value="UniProtKB-UniRule"/>
</dbReference>
<evidence type="ECO:0000256" key="3">
    <source>
        <dbReference type="ARBA" id="ARBA00022741"/>
    </source>
</evidence>
<evidence type="ECO:0000313" key="19">
    <source>
        <dbReference type="Proteomes" id="UP000316560"/>
    </source>
</evidence>
<dbReference type="Proteomes" id="UP000316560">
    <property type="component" value="Unassembled WGS sequence"/>
</dbReference>
<keyword evidence="5 15" id="KW-0378">Hydrolase</keyword>
<comment type="similarity">
    <text evidence="1">Belongs to the helicase family. UvrD subfamily.</text>
</comment>
<keyword evidence="6 15" id="KW-0347">Helicase</keyword>
<organism evidence="18 19">
    <name type="scientific">Rhodoglobus vestalii</name>
    <dbReference type="NCBI Taxonomy" id="193384"/>
    <lineage>
        <taxon>Bacteria</taxon>
        <taxon>Bacillati</taxon>
        <taxon>Actinomycetota</taxon>
        <taxon>Actinomycetes</taxon>
        <taxon>Micrococcales</taxon>
        <taxon>Microbacteriaceae</taxon>
        <taxon>Rhodoglobus</taxon>
    </lineage>
</organism>
<keyword evidence="8 15" id="KW-0067">ATP-binding</keyword>
<evidence type="ECO:0000256" key="13">
    <source>
        <dbReference type="ARBA" id="ARBA00034808"/>
    </source>
</evidence>
<dbReference type="GO" id="GO:0004527">
    <property type="term" value="F:exonuclease activity"/>
    <property type="evidence" value="ECO:0007669"/>
    <property type="project" value="UniProtKB-KW"/>
</dbReference>
<sequence>MAIVSVDTMPAYTPAQQSAIEEIDAPLQLIACAGSGKTQVISQRISRILSQPGIRPANIVAFTFTEKAAAELKDRIYAIVKAEHGDLPGLAEMYIGTMHGYCLNLLQTFIPEAFKYGVLTEITQRLLIDRQSSKSGLTTCPSIAPSRPTLWRYADSKLYMQVLSILQEDEIKWDLIPDEVDASLKSYLTLLAQQKYFDFTSMIAGAVAYLESEPDAPELESTERELLRYAQDDIKYVVVDEYQDVNPLQEKLIAALTRFGANLCVVGDDDQTIYQWRGSEVSNILSFAERYENVRTIQLADNFRSSEGIVRLGRSVAELLPEEERLSKAMEYASHQTWDRGDLVALEFDDLQAEATWIADRIEALQGLPFVDAPARPPRGLSWSDCAVLFRTVKDAEPVVEELRKRGIPYIIKGLARMFEAPEIVALVGLFRYMLDEISREELRSLFDAADLLPRPEHFARAISLLDQGAAFGDDDRWGTYNIQRLYLSVLEALDIREDTIPGTPSRAELVMYQLGKFSRVISDFETIYFASNPESKYKSFVGFLTHQAPSYYEESDEDSGYATPDAVTLTTVHRSKGMQWPAVFIPCLRRNRFPSRVSGGLNVFHVIPQEAVPNGTRYRGGLADETRLFYVATTRAQKYLSMTFAPGESNQAKKPSAFYLHATKSDWVSTTDEGLPDTVRLAATPKVETPAISISFSELKYLIECPYQFKLRFMYGFNPPIHEALGYGKGLHDALAEMHKRALTGDVPQPEESADLVNRHLHTPYAYPALREQLKKAAKSAIRRYFVEHGEDLTRTIHSEKQIEVVVAPGVTVNGRIDLVKRLETNETSIVDFKSTEESQATGVTRDQLSVYALGYRELTGESADRIQVLNLDSKGDGLNEPVNDMLLAGIRAKVEAVAADIRENKFECGHDHSKEATYNDLVWLTGRES</sequence>
<dbReference type="EMBL" id="VFRA01000001">
    <property type="protein sequence ID" value="TQO19919.1"/>
    <property type="molecule type" value="Genomic_DNA"/>
</dbReference>
<dbReference type="Gene3D" id="3.40.50.300">
    <property type="entry name" value="P-loop containing nucleotide triphosphate hydrolases"/>
    <property type="match status" value="3"/>
</dbReference>
<evidence type="ECO:0000259" key="16">
    <source>
        <dbReference type="PROSITE" id="PS51198"/>
    </source>
</evidence>
<keyword evidence="3 15" id="KW-0547">Nucleotide-binding</keyword>
<evidence type="ECO:0000256" key="6">
    <source>
        <dbReference type="ARBA" id="ARBA00022806"/>
    </source>
</evidence>
<proteinExistence type="inferred from homology"/>
<feature type="binding site" evidence="15">
    <location>
        <begin position="31"/>
        <end position="38"/>
    </location>
    <ligand>
        <name>ATP</name>
        <dbReference type="ChEBI" id="CHEBI:30616"/>
    </ligand>
</feature>
<dbReference type="InterPro" id="IPR014016">
    <property type="entry name" value="UvrD-like_ATP-bd"/>
</dbReference>
<evidence type="ECO:0000256" key="8">
    <source>
        <dbReference type="ARBA" id="ARBA00022840"/>
    </source>
</evidence>
<comment type="catalytic activity">
    <reaction evidence="14">
        <text>ATP + H2O = ADP + phosphate + H(+)</text>
        <dbReference type="Rhea" id="RHEA:13065"/>
        <dbReference type="ChEBI" id="CHEBI:15377"/>
        <dbReference type="ChEBI" id="CHEBI:15378"/>
        <dbReference type="ChEBI" id="CHEBI:30616"/>
        <dbReference type="ChEBI" id="CHEBI:43474"/>
        <dbReference type="ChEBI" id="CHEBI:456216"/>
        <dbReference type="EC" id="5.6.2.4"/>
    </reaction>
</comment>
<dbReference type="InterPro" id="IPR014017">
    <property type="entry name" value="DNA_helicase_UvrD-like_C"/>
</dbReference>
<keyword evidence="11" id="KW-0413">Isomerase</keyword>
<keyword evidence="9" id="KW-0238">DNA-binding</keyword>
<dbReference type="InterPro" id="IPR038726">
    <property type="entry name" value="PDDEXK_AddAB-type"/>
</dbReference>
<evidence type="ECO:0000259" key="17">
    <source>
        <dbReference type="PROSITE" id="PS51217"/>
    </source>
</evidence>
<evidence type="ECO:0000256" key="12">
    <source>
        <dbReference type="ARBA" id="ARBA00034617"/>
    </source>
</evidence>
<dbReference type="SUPFAM" id="SSF52540">
    <property type="entry name" value="P-loop containing nucleoside triphosphate hydrolases"/>
    <property type="match status" value="1"/>
</dbReference>
<reference evidence="18 19" key="1">
    <citation type="submission" date="2019-06" db="EMBL/GenBank/DDBJ databases">
        <title>Sequencing the genomes of 1000 actinobacteria strains.</title>
        <authorList>
            <person name="Klenk H.-P."/>
        </authorList>
    </citation>
    <scope>NUCLEOTIDE SEQUENCE [LARGE SCALE GENOMIC DNA]</scope>
    <source>
        <strain evidence="18 19">DSM 21947</strain>
    </source>
</reference>
<gene>
    <name evidence="18" type="ORF">FB472_1520</name>
</gene>
<evidence type="ECO:0000313" key="18">
    <source>
        <dbReference type="EMBL" id="TQO19919.1"/>
    </source>
</evidence>
<dbReference type="Gene3D" id="3.90.320.10">
    <property type="match status" value="1"/>
</dbReference>
<accession>A0A8H2K6P0</accession>
<feature type="domain" description="UvrD-like helicase C-terminal" evidence="17">
    <location>
        <begin position="311"/>
        <end position="578"/>
    </location>
</feature>
<keyword evidence="19" id="KW-1185">Reference proteome</keyword>
<comment type="catalytic activity">
    <reaction evidence="12">
        <text>Couples ATP hydrolysis with the unwinding of duplex DNA by translocating in the 3'-5' direction.</text>
        <dbReference type="EC" id="5.6.2.4"/>
    </reaction>
</comment>
<dbReference type="InterPro" id="IPR000212">
    <property type="entry name" value="DNA_helicase_UvrD/REP"/>
</dbReference>
<dbReference type="EC" id="5.6.2.4" evidence="13"/>
<dbReference type="GO" id="GO:0043138">
    <property type="term" value="F:3'-5' DNA helicase activity"/>
    <property type="evidence" value="ECO:0007669"/>
    <property type="project" value="UniProtKB-EC"/>
</dbReference>
<dbReference type="PANTHER" id="PTHR11070:SF2">
    <property type="entry name" value="ATP-DEPENDENT DNA HELICASE SRS2"/>
    <property type="match status" value="1"/>
</dbReference>
<dbReference type="InterPro" id="IPR013986">
    <property type="entry name" value="DExx_box_DNA_helicase_dom_sf"/>
</dbReference>
<keyword evidence="4" id="KW-0227">DNA damage</keyword>